<feature type="compositionally biased region" description="Basic and acidic residues" evidence="8">
    <location>
        <begin position="500"/>
        <end position="519"/>
    </location>
</feature>
<feature type="transmembrane region" description="Helical" evidence="9">
    <location>
        <begin position="197"/>
        <end position="219"/>
    </location>
</feature>
<evidence type="ECO:0000313" key="12">
    <source>
        <dbReference type="Proteomes" id="UP000009168"/>
    </source>
</evidence>
<feature type="transmembrane region" description="Helical" evidence="9">
    <location>
        <begin position="225"/>
        <end position="247"/>
    </location>
</feature>
<keyword evidence="12" id="KW-1185">Reference proteome</keyword>
<keyword evidence="5 9" id="KW-1133">Transmembrane helix</keyword>
<evidence type="ECO:0000256" key="5">
    <source>
        <dbReference type="ARBA" id="ARBA00022989"/>
    </source>
</evidence>
<keyword evidence="2 9" id="KW-0812">Transmembrane</keyword>
<dbReference type="Proteomes" id="UP000009168">
    <property type="component" value="Unassembled WGS sequence"/>
</dbReference>
<sequence>MENQLRNQEENGVNAQLLQHRDSNMINPYQKNRNVYTKKSNILLGLSIFLIVLSTILNILFQNTIFNTSLDVQQSIQKNMDVEFLKFLMNIISNFVNPTIVIGLLILIFAFSRKKFEILNFLLYFAFVSYICSIMKTLFASPRPYWVGNKVSQWEWVCYQEYGNPSGHSLLGPIFYEFILRNYILRKINKENKLARVAATIGIITLVALILFCRLYLGMHALNQVFYGLIIGISLIILYRLYFEITIKRVLLYLVRCNIDNSKKPKACVYILSVFLLCLILCINIYILQDTVKDKSNENQWEIQIEDKCNIKELDPLKAFYNRCFIDCSGVCICFSLMLGFLYSKHPEFLLGRYSNQSNVFLRSLVITISSLVFIVGFILLPTGEMVFLKFFFQSIGVFAAGFCLIYLAPILLFKYNLVQPIHKELQSELTEELSTEKKHPKIYQNQKESQEGDRFSINANFENNHKNSGDDYEDHDIDFQNTYDLYKPQNTSNGTKSLQNDKNEQQQNNEKRASKEIN</sequence>
<evidence type="ECO:0000256" key="4">
    <source>
        <dbReference type="ARBA" id="ARBA00022824"/>
    </source>
</evidence>
<comment type="subcellular location">
    <subcellularLocation>
        <location evidence="1">Endoplasmic reticulum membrane</location>
        <topology evidence="1">Multi-pass membrane protein</topology>
    </subcellularLocation>
</comment>
<evidence type="ECO:0000256" key="2">
    <source>
        <dbReference type="ARBA" id="ARBA00022692"/>
    </source>
</evidence>
<dbReference type="OMA" id="CINIYIL"/>
<evidence type="ECO:0000259" key="10">
    <source>
        <dbReference type="SMART" id="SM00014"/>
    </source>
</evidence>
<dbReference type="PANTHER" id="PTHR14969">
    <property type="entry name" value="SPHINGOSINE-1-PHOSPHATE PHOSPHOHYDROLASE"/>
    <property type="match status" value="1"/>
</dbReference>
<dbReference type="Gene3D" id="1.20.144.10">
    <property type="entry name" value="Phosphatidic acid phosphatase type 2/haloperoxidase"/>
    <property type="match status" value="1"/>
</dbReference>
<feature type="transmembrane region" description="Helical" evidence="9">
    <location>
        <begin position="166"/>
        <end position="185"/>
    </location>
</feature>
<gene>
    <name evidence="11" type="ORF">TTHERM_00474600</name>
</gene>
<dbReference type="OrthoDB" id="302705at2759"/>
<dbReference type="KEGG" id="tet:TTHERM_00474600"/>
<evidence type="ECO:0000256" key="8">
    <source>
        <dbReference type="SAM" id="MobiDB-lite"/>
    </source>
</evidence>
<evidence type="ECO:0000256" key="3">
    <source>
        <dbReference type="ARBA" id="ARBA00022801"/>
    </source>
</evidence>
<dbReference type="GO" id="GO:0042392">
    <property type="term" value="F:sphingosine-1-phosphate phosphatase activity"/>
    <property type="evidence" value="ECO:0007669"/>
    <property type="project" value="TreeGrafter"/>
</dbReference>
<dbReference type="Pfam" id="PF01569">
    <property type="entry name" value="PAP2"/>
    <property type="match status" value="1"/>
</dbReference>
<accession>I7MA46</accession>
<feature type="region of interest" description="Disordered" evidence="8">
    <location>
        <begin position="484"/>
        <end position="519"/>
    </location>
</feature>
<dbReference type="PANTHER" id="PTHR14969:SF28">
    <property type="entry name" value="DIHYDROSPHINGOSINE 1-PHOSPHATE PHOSPHATASE LCB3-RELATED"/>
    <property type="match status" value="1"/>
</dbReference>
<evidence type="ECO:0000313" key="11">
    <source>
        <dbReference type="EMBL" id="EAS03698.1"/>
    </source>
</evidence>
<feature type="transmembrane region" description="Helical" evidence="9">
    <location>
        <begin position="320"/>
        <end position="339"/>
    </location>
</feature>
<dbReference type="SMART" id="SM00014">
    <property type="entry name" value="acidPPc"/>
    <property type="match status" value="1"/>
</dbReference>
<comment type="similarity">
    <text evidence="7">Belongs to the type 2 lipid phosphate phosphatase family.</text>
</comment>
<dbReference type="SUPFAM" id="SSF48317">
    <property type="entry name" value="Acid phosphatase/Vanadium-dependent haloperoxidase"/>
    <property type="match status" value="1"/>
</dbReference>
<feature type="transmembrane region" description="Helical" evidence="9">
    <location>
        <begin position="87"/>
        <end position="111"/>
    </location>
</feature>
<feature type="transmembrane region" description="Helical" evidence="9">
    <location>
        <begin position="392"/>
        <end position="414"/>
    </location>
</feature>
<protein>
    <submittedName>
        <fullName evidence="11">PAP2 superfamily protein</fullName>
    </submittedName>
</protein>
<feature type="transmembrane region" description="Helical" evidence="9">
    <location>
        <begin position="118"/>
        <end position="139"/>
    </location>
</feature>
<evidence type="ECO:0000256" key="7">
    <source>
        <dbReference type="ARBA" id="ARBA00038324"/>
    </source>
</evidence>
<dbReference type="GO" id="GO:0005789">
    <property type="term" value="C:endoplasmic reticulum membrane"/>
    <property type="evidence" value="ECO:0007669"/>
    <property type="project" value="UniProtKB-SubCell"/>
</dbReference>
<proteinExistence type="inferred from homology"/>
<reference evidence="12" key="1">
    <citation type="journal article" date="2006" name="PLoS Biol.">
        <title>Macronuclear genome sequence of the ciliate Tetrahymena thermophila, a model eukaryote.</title>
        <authorList>
            <person name="Eisen J.A."/>
            <person name="Coyne R.S."/>
            <person name="Wu M."/>
            <person name="Wu D."/>
            <person name="Thiagarajan M."/>
            <person name="Wortman J.R."/>
            <person name="Badger J.H."/>
            <person name="Ren Q."/>
            <person name="Amedeo P."/>
            <person name="Jones K.M."/>
            <person name="Tallon L.J."/>
            <person name="Delcher A.L."/>
            <person name="Salzberg S.L."/>
            <person name="Silva J.C."/>
            <person name="Haas B.J."/>
            <person name="Majoros W.H."/>
            <person name="Farzad M."/>
            <person name="Carlton J.M."/>
            <person name="Smith R.K. Jr."/>
            <person name="Garg J."/>
            <person name="Pearlman R.E."/>
            <person name="Karrer K.M."/>
            <person name="Sun L."/>
            <person name="Manning G."/>
            <person name="Elde N.C."/>
            <person name="Turkewitz A.P."/>
            <person name="Asai D.J."/>
            <person name="Wilkes D.E."/>
            <person name="Wang Y."/>
            <person name="Cai H."/>
            <person name="Collins K."/>
            <person name="Stewart B.A."/>
            <person name="Lee S.R."/>
            <person name="Wilamowska K."/>
            <person name="Weinberg Z."/>
            <person name="Ruzzo W.L."/>
            <person name="Wloga D."/>
            <person name="Gaertig J."/>
            <person name="Frankel J."/>
            <person name="Tsao C.-C."/>
            <person name="Gorovsky M.A."/>
            <person name="Keeling P.J."/>
            <person name="Waller R.F."/>
            <person name="Patron N.J."/>
            <person name="Cherry J.M."/>
            <person name="Stover N.A."/>
            <person name="Krieger C.J."/>
            <person name="del Toro C."/>
            <person name="Ryder H.F."/>
            <person name="Williamson S.C."/>
            <person name="Barbeau R.A."/>
            <person name="Hamilton E.P."/>
            <person name="Orias E."/>
        </authorList>
    </citation>
    <scope>NUCLEOTIDE SEQUENCE [LARGE SCALE GENOMIC DNA]</scope>
    <source>
        <strain evidence="12">SB210</strain>
    </source>
</reference>
<feature type="transmembrane region" description="Helical" evidence="9">
    <location>
        <begin position="360"/>
        <end position="380"/>
    </location>
</feature>
<dbReference type="InterPro" id="IPR000326">
    <property type="entry name" value="PAP2/HPO"/>
</dbReference>
<dbReference type="AlphaFoldDB" id="I7MA46"/>
<evidence type="ECO:0000256" key="1">
    <source>
        <dbReference type="ARBA" id="ARBA00004477"/>
    </source>
</evidence>
<dbReference type="RefSeq" id="XP_001023943.1">
    <property type="nucleotide sequence ID" value="XM_001023943.3"/>
</dbReference>
<dbReference type="GeneID" id="7844287"/>
<dbReference type="EMBL" id="GG662472">
    <property type="protein sequence ID" value="EAS03698.1"/>
    <property type="molecule type" value="Genomic_DNA"/>
</dbReference>
<name>I7MA46_TETTS</name>
<keyword evidence="6 9" id="KW-0472">Membrane</keyword>
<feature type="domain" description="Phosphatidic acid phosphatase type 2/haloperoxidase" evidence="10">
    <location>
        <begin position="118"/>
        <end position="240"/>
    </location>
</feature>
<evidence type="ECO:0000256" key="9">
    <source>
        <dbReference type="SAM" id="Phobius"/>
    </source>
</evidence>
<evidence type="ECO:0000256" key="6">
    <source>
        <dbReference type="ARBA" id="ARBA00023136"/>
    </source>
</evidence>
<organism evidence="11 12">
    <name type="scientific">Tetrahymena thermophila (strain SB210)</name>
    <dbReference type="NCBI Taxonomy" id="312017"/>
    <lineage>
        <taxon>Eukaryota</taxon>
        <taxon>Sar</taxon>
        <taxon>Alveolata</taxon>
        <taxon>Ciliophora</taxon>
        <taxon>Intramacronucleata</taxon>
        <taxon>Oligohymenophorea</taxon>
        <taxon>Hymenostomatida</taxon>
        <taxon>Tetrahymenina</taxon>
        <taxon>Tetrahymenidae</taxon>
        <taxon>Tetrahymena</taxon>
    </lineage>
</organism>
<keyword evidence="3" id="KW-0378">Hydrolase</keyword>
<dbReference type="InterPro" id="IPR036938">
    <property type="entry name" value="PAP2/HPO_sf"/>
</dbReference>
<dbReference type="InParanoid" id="I7MA46"/>
<dbReference type="HOGENOM" id="CLU_525321_0_0_1"/>
<keyword evidence="4" id="KW-0256">Endoplasmic reticulum</keyword>
<feature type="compositionally biased region" description="Polar residues" evidence="8">
    <location>
        <begin position="484"/>
        <end position="499"/>
    </location>
</feature>
<feature type="transmembrane region" description="Helical" evidence="9">
    <location>
        <begin position="267"/>
        <end position="288"/>
    </location>
</feature>
<feature type="transmembrane region" description="Helical" evidence="9">
    <location>
        <begin position="41"/>
        <end position="61"/>
    </location>
</feature>